<dbReference type="Pfam" id="PF11575">
    <property type="entry name" value="FhuF_C"/>
    <property type="match status" value="1"/>
</dbReference>
<gene>
    <name evidence="2" type="ORF">INR99_14955</name>
</gene>
<proteinExistence type="predicted"/>
<dbReference type="AlphaFoldDB" id="A0A8J7FK41"/>
<name>A0A8J7FK41_9NEIS</name>
<evidence type="ECO:0000313" key="2">
    <source>
        <dbReference type="EMBL" id="MBE9610638.1"/>
    </source>
</evidence>
<dbReference type="GO" id="GO:0051537">
    <property type="term" value="F:2 iron, 2 sulfur cluster binding"/>
    <property type="evidence" value="ECO:0007669"/>
    <property type="project" value="InterPro"/>
</dbReference>
<sequence>MSIHAQQALLAQIAGILPALAGRVEPVPCRQLDLAASLLEHWQRAQPAAGRAYWTARSWSMLIWQPAYLSVLTVHCGGQVLDLAGMQQVCTEGSTAGFTLPPQQPMTGETGVLLQHAAAGLLAYRQAQLPQLQAIQPYSAHQASCLMVDCVLSALQLAGSTLGWPATTEEWWAGQWLGALQLTRHGRLMRIEVEPGRCRTALERQGCCQHFRIPGAVACSTCPRWPLPERLQLIRQEWQHTQSCICA</sequence>
<dbReference type="RefSeq" id="WP_194117183.1">
    <property type="nucleotide sequence ID" value="NZ_JADFUA010000011.1"/>
</dbReference>
<accession>A0A8J7FK41</accession>
<evidence type="ECO:0000259" key="1">
    <source>
        <dbReference type="Pfam" id="PF11575"/>
    </source>
</evidence>
<dbReference type="NCBIfam" id="TIGR03950">
    <property type="entry name" value="sidero_Fe_reduc"/>
    <property type="match status" value="1"/>
</dbReference>
<dbReference type="EMBL" id="JADFUA010000011">
    <property type="protein sequence ID" value="MBE9610638.1"/>
    <property type="molecule type" value="Genomic_DNA"/>
</dbReference>
<feature type="domain" description="Ferric siderophore reductase C-terminal" evidence="1">
    <location>
        <begin position="204"/>
        <end position="224"/>
    </location>
</feature>
<keyword evidence="3" id="KW-1185">Reference proteome</keyword>
<dbReference type="Proteomes" id="UP000604481">
    <property type="component" value="Unassembled WGS sequence"/>
</dbReference>
<dbReference type="InterPro" id="IPR023998">
    <property type="entry name" value="FCR-like"/>
</dbReference>
<organism evidence="2 3">
    <name type="scientific">Chitinilyticum piscinae</name>
    <dbReference type="NCBI Taxonomy" id="2866724"/>
    <lineage>
        <taxon>Bacteria</taxon>
        <taxon>Pseudomonadati</taxon>
        <taxon>Pseudomonadota</taxon>
        <taxon>Betaproteobacteria</taxon>
        <taxon>Neisseriales</taxon>
        <taxon>Chitinibacteraceae</taxon>
        <taxon>Chitinilyticum</taxon>
    </lineage>
</organism>
<protein>
    <submittedName>
        <fullName evidence="2">Siderophore ferric iron reductase</fullName>
    </submittedName>
</protein>
<evidence type="ECO:0000313" key="3">
    <source>
        <dbReference type="Proteomes" id="UP000604481"/>
    </source>
</evidence>
<dbReference type="InterPro" id="IPR024726">
    <property type="entry name" value="FhuF_C"/>
</dbReference>
<comment type="caution">
    <text evidence="2">The sequence shown here is derived from an EMBL/GenBank/DDBJ whole genome shotgun (WGS) entry which is preliminary data.</text>
</comment>
<reference evidence="2 3" key="1">
    <citation type="submission" date="2020-10" db="EMBL/GenBank/DDBJ databases">
        <title>The genome sequence of Chitinilyticum litopenaei 4Y14.</title>
        <authorList>
            <person name="Liu Y."/>
        </authorList>
    </citation>
    <scope>NUCLEOTIDE SEQUENCE [LARGE SCALE GENOMIC DNA]</scope>
    <source>
        <strain evidence="2 3">4Y14</strain>
    </source>
</reference>